<proteinExistence type="predicted"/>
<dbReference type="EMBL" id="JABDTM020023872">
    <property type="protein sequence ID" value="KAH0814827.1"/>
    <property type="molecule type" value="Genomic_DNA"/>
</dbReference>
<organism evidence="3 4">
    <name type="scientific">Tenebrio molitor</name>
    <name type="common">Yellow mealworm beetle</name>
    <dbReference type="NCBI Taxonomy" id="7067"/>
    <lineage>
        <taxon>Eukaryota</taxon>
        <taxon>Metazoa</taxon>
        <taxon>Ecdysozoa</taxon>
        <taxon>Arthropoda</taxon>
        <taxon>Hexapoda</taxon>
        <taxon>Insecta</taxon>
        <taxon>Pterygota</taxon>
        <taxon>Neoptera</taxon>
        <taxon>Endopterygota</taxon>
        <taxon>Coleoptera</taxon>
        <taxon>Polyphaga</taxon>
        <taxon>Cucujiformia</taxon>
        <taxon>Tenebrionidae</taxon>
        <taxon>Tenebrio</taxon>
    </lineage>
</organism>
<dbReference type="SUPFAM" id="SSF51206">
    <property type="entry name" value="cAMP-binding domain-like"/>
    <property type="match status" value="1"/>
</dbReference>
<name>A0A8J6HI82_TENMO</name>
<dbReference type="GO" id="GO:0044877">
    <property type="term" value="F:protein-containing complex binding"/>
    <property type="evidence" value="ECO:0007669"/>
    <property type="project" value="TreeGrafter"/>
</dbReference>
<feature type="domain" description="Cyclic nucleotide-binding" evidence="2">
    <location>
        <begin position="1"/>
        <end position="106"/>
    </location>
</feature>
<evidence type="ECO:0000313" key="3">
    <source>
        <dbReference type="EMBL" id="KAH0814827.1"/>
    </source>
</evidence>
<keyword evidence="1" id="KW-1071">Ligand-gated ion channel</keyword>
<reference evidence="3" key="1">
    <citation type="journal article" date="2020" name="J Insects Food Feed">
        <title>The yellow mealworm (Tenebrio molitor) genome: a resource for the emerging insects as food and feed industry.</title>
        <authorList>
            <person name="Eriksson T."/>
            <person name="Andere A."/>
            <person name="Kelstrup H."/>
            <person name="Emery V."/>
            <person name="Picard C."/>
        </authorList>
    </citation>
    <scope>NUCLEOTIDE SEQUENCE</scope>
    <source>
        <strain evidence="3">Stoneville</strain>
        <tissue evidence="3">Whole head</tissue>
    </source>
</reference>
<dbReference type="InterPro" id="IPR000595">
    <property type="entry name" value="cNMP-bd_dom"/>
</dbReference>
<gene>
    <name evidence="3" type="ORF">GEV33_007963</name>
</gene>
<dbReference type="CDD" id="cd00038">
    <property type="entry name" value="CAP_ED"/>
    <property type="match status" value="1"/>
</dbReference>
<keyword evidence="1" id="KW-0406">Ion transport</keyword>
<protein>
    <recommendedName>
        <fullName evidence="2">Cyclic nucleotide-binding domain-containing protein</fullName>
    </recommendedName>
</protein>
<keyword evidence="1" id="KW-0813">Transport</keyword>
<dbReference type="AlphaFoldDB" id="A0A8J6HI82"/>
<evidence type="ECO:0000259" key="2">
    <source>
        <dbReference type="PROSITE" id="PS50042"/>
    </source>
</evidence>
<accession>A0A8J6HI82</accession>
<dbReference type="PROSITE" id="PS50042">
    <property type="entry name" value="CNMP_BINDING_3"/>
    <property type="match status" value="1"/>
</dbReference>
<evidence type="ECO:0000313" key="4">
    <source>
        <dbReference type="Proteomes" id="UP000719412"/>
    </source>
</evidence>
<comment type="caution">
    <text evidence="3">The sequence shown here is derived from an EMBL/GenBank/DDBJ whole genome shotgun (WGS) entry which is preliminary data.</text>
</comment>
<dbReference type="PANTHER" id="PTHR45638:SF11">
    <property type="entry name" value="CYCLIC NUCLEOTIDE-GATED CATION CHANNEL SUBUNIT A"/>
    <property type="match status" value="1"/>
</dbReference>
<evidence type="ECO:0000256" key="1">
    <source>
        <dbReference type="ARBA" id="ARBA00023286"/>
    </source>
</evidence>
<dbReference type="InterPro" id="IPR018490">
    <property type="entry name" value="cNMP-bd_dom_sf"/>
</dbReference>
<reference evidence="3" key="2">
    <citation type="submission" date="2021-08" db="EMBL/GenBank/DDBJ databases">
        <authorList>
            <person name="Eriksson T."/>
        </authorList>
    </citation>
    <scope>NUCLEOTIDE SEQUENCE</scope>
    <source>
        <strain evidence="3">Stoneville</strain>
        <tissue evidence="3">Whole head</tissue>
    </source>
</reference>
<dbReference type="InterPro" id="IPR050866">
    <property type="entry name" value="CNG_cation_channel"/>
</dbReference>
<dbReference type="Pfam" id="PF00027">
    <property type="entry name" value="cNMP_binding"/>
    <property type="match status" value="1"/>
</dbReference>
<keyword evidence="4" id="KW-1185">Reference proteome</keyword>
<sequence length="145" mass="16577">MLKHEIFLPNDHIIKPDALNEHVYFISYGTVSVYLPNGKEAFHLEDGHHFGEVHVVLHGTFGDQFHASVMAVEITEVFYLDKRDFWYVVATHPEIADSLEKSALTKLVAYKDLMSESADNLEVDASDILTELRKGHILDRGRKRN</sequence>
<dbReference type="Proteomes" id="UP000719412">
    <property type="component" value="Unassembled WGS sequence"/>
</dbReference>
<dbReference type="GO" id="GO:0005221">
    <property type="term" value="F:intracellularly cyclic nucleotide-activated monoatomic cation channel activity"/>
    <property type="evidence" value="ECO:0007669"/>
    <property type="project" value="InterPro"/>
</dbReference>
<dbReference type="Gene3D" id="2.60.120.10">
    <property type="entry name" value="Jelly Rolls"/>
    <property type="match status" value="1"/>
</dbReference>
<dbReference type="InterPro" id="IPR014710">
    <property type="entry name" value="RmlC-like_jellyroll"/>
</dbReference>
<dbReference type="PANTHER" id="PTHR45638">
    <property type="entry name" value="CYCLIC NUCLEOTIDE-GATED CATION CHANNEL SUBUNIT A"/>
    <property type="match status" value="1"/>
</dbReference>
<keyword evidence="1" id="KW-0407">Ion channel</keyword>